<keyword evidence="2" id="KW-0472">Membrane</keyword>
<feature type="compositionally biased region" description="Low complexity" evidence="1">
    <location>
        <begin position="54"/>
        <end position="69"/>
    </location>
</feature>
<keyword evidence="4" id="KW-1185">Reference proteome</keyword>
<proteinExistence type="predicted"/>
<protein>
    <submittedName>
        <fullName evidence="3">Uncharacterized protein</fullName>
    </submittedName>
</protein>
<keyword evidence="2" id="KW-1133">Transmembrane helix</keyword>
<comment type="caution">
    <text evidence="3">The sequence shown here is derived from an EMBL/GenBank/DDBJ whole genome shotgun (WGS) entry which is preliminary data.</text>
</comment>
<evidence type="ECO:0000313" key="3">
    <source>
        <dbReference type="EMBL" id="KAF8667035.1"/>
    </source>
</evidence>
<evidence type="ECO:0000256" key="1">
    <source>
        <dbReference type="SAM" id="MobiDB-lite"/>
    </source>
</evidence>
<keyword evidence="2" id="KW-0812">Transmembrane</keyword>
<accession>A0A835E565</accession>
<sequence>MEASNMMPRVDSLCLVLASPSPSSRLLRRRSLPTLLLLPPPHPPTTLTADEVASPSRARSHAPSLSLPHLPPRAARAVAASGPDGCGRENQIEEMSPGSTIVSGGAAIGTRISYMMALLVAGGMGCILPHFQAWRQALRSPRIAATTATVTAEK</sequence>
<organism evidence="3 4">
    <name type="scientific">Digitaria exilis</name>
    <dbReference type="NCBI Taxonomy" id="1010633"/>
    <lineage>
        <taxon>Eukaryota</taxon>
        <taxon>Viridiplantae</taxon>
        <taxon>Streptophyta</taxon>
        <taxon>Embryophyta</taxon>
        <taxon>Tracheophyta</taxon>
        <taxon>Spermatophyta</taxon>
        <taxon>Magnoliopsida</taxon>
        <taxon>Liliopsida</taxon>
        <taxon>Poales</taxon>
        <taxon>Poaceae</taxon>
        <taxon>PACMAD clade</taxon>
        <taxon>Panicoideae</taxon>
        <taxon>Panicodae</taxon>
        <taxon>Paniceae</taxon>
        <taxon>Anthephorinae</taxon>
        <taxon>Digitaria</taxon>
    </lineage>
</organism>
<name>A0A835E565_9POAL</name>
<evidence type="ECO:0000256" key="2">
    <source>
        <dbReference type="SAM" id="Phobius"/>
    </source>
</evidence>
<dbReference type="EMBL" id="JACEFO010002303">
    <property type="protein sequence ID" value="KAF8667035.1"/>
    <property type="molecule type" value="Genomic_DNA"/>
</dbReference>
<dbReference type="AlphaFoldDB" id="A0A835E565"/>
<feature type="transmembrane region" description="Helical" evidence="2">
    <location>
        <begin position="112"/>
        <end position="131"/>
    </location>
</feature>
<gene>
    <name evidence="3" type="ORF">HU200_053207</name>
</gene>
<evidence type="ECO:0000313" key="4">
    <source>
        <dbReference type="Proteomes" id="UP000636709"/>
    </source>
</evidence>
<dbReference type="Proteomes" id="UP000636709">
    <property type="component" value="Unassembled WGS sequence"/>
</dbReference>
<feature type="region of interest" description="Disordered" evidence="1">
    <location>
        <begin position="38"/>
        <end position="69"/>
    </location>
</feature>
<reference evidence="3" key="1">
    <citation type="submission" date="2020-07" db="EMBL/GenBank/DDBJ databases">
        <title>Genome sequence and genetic diversity analysis of an under-domesticated orphan crop, white fonio (Digitaria exilis).</title>
        <authorList>
            <person name="Bennetzen J.L."/>
            <person name="Chen S."/>
            <person name="Ma X."/>
            <person name="Wang X."/>
            <person name="Yssel A.E.J."/>
            <person name="Chaluvadi S.R."/>
            <person name="Johnson M."/>
            <person name="Gangashetty P."/>
            <person name="Hamidou F."/>
            <person name="Sanogo M.D."/>
            <person name="Zwaenepoel A."/>
            <person name="Wallace J."/>
            <person name="Van De Peer Y."/>
            <person name="Van Deynze A."/>
        </authorList>
    </citation>
    <scope>NUCLEOTIDE SEQUENCE</scope>
    <source>
        <tissue evidence="3">Leaves</tissue>
    </source>
</reference>